<protein>
    <submittedName>
        <fullName evidence="1">Cytochrome P450</fullName>
    </submittedName>
</protein>
<proteinExistence type="predicted"/>
<comment type="caution">
    <text evidence="1">The sequence shown here is derived from an EMBL/GenBank/DDBJ whole genome shotgun (WGS) entry which is preliminary data.</text>
</comment>
<organism evidence="1 2">
    <name type="scientific">Artomyces pyxidatus</name>
    <dbReference type="NCBI Taxonomy" id="48021"/>
    <lineage>
        <taxon>Eukaryota</taxon>
        <taxon>Fungi</taxon>
        <taxon>Dikarya</taxon>
        <taxon>Basidiomycota</taxon>
        <taxon>Agaricomycotina</taxon>
        <taxon>Agaricomycetes</taxon>
        <taxon>Russulales</taxon>
        <taxon>Auriscalpiaceae</taxon>
        <taxon>Artomyces</taxon>
    </lineage>
</organism>
<sequence length="492" mass="55327">MILTITAALVVFIYLALRLRGNRRQRGLPHPPGPQPRPVIGNLLDVPTVEPWVTYTQWEKKYGDIMSMQVLGTFIVILQSPSAARDLLDKHSAIYSDRPVLPFFQMMDLDWAIPLARFTERWRRGRRILERGLRPSMTALYHPTQKAKVHLFLKHLLERPERFREHIEHLQGAILMAITYGYDVKEGEDRLLEKARALVALAAATVMPGALLVNDMPFLRYLPEWLPGMGFKVLARNGRALSKDVIHEPFAFVKGTIESGMAALSMAREILAEHPEPESQDHIAMALGSLYSDTTVSTLLSFFLALLKYPAVQEKAQAELDAVTGGHRLPDYEDRPRLPYINALCMELLRWRMVAPLVDDVYRGYFIPKGAIVLANPWAALHDPAVYPAPDTFNPERFLTPDGHVKDDPLLTTVFGFGKRICPGRHVVDETLFIVVAYVLATFDVRHARDADGNPVPADPAYMGMQTSKPEPFECSITPRSKAAEVLIAAND</sequence>
<name>A0ACB8SNV8_9AGAM</name>
<evidence type="ECO:0000313" key="1">
    <source>
        <dbReference type="EMBL" id="KAI0058254.1"/>
    </source>
</evidence>
<reference evidence="1" key="2">
    <citation type="journal article" date="2022" name="New Phytol.">
        <title>Evolutionary transition to the ectomycorrhizal habit in the genomes of a hyperdiverse lineage of mushroom-forming fungi.</title>
        <authorList>
            <person name="Looney B."/>
            <person name="Miyauchi S."/>
            <person name="Morin E."/>
            <person name="Drula E."/>
            <person name="Courty P.E."/>
            <person name="Kohler A."/>
            <person name="Kuo A."/>
            <person name="LaButti K."/>
            <person name="Pangilinan J."/>
            <person name="Lipzen A."/>
            <person name="Riley R."/>
            <person name="Andreopoulos W."/>
            <person name="He G."/>
            <person name="Johnson J."/>
            <person name="Nolan M."/>
            <person name="Tritt A."/>
            <person name="Barry K.W."/>
            <person name="Grigoriev I.V."/>
            <person name="Nagy L.G."/>
            <person name="Hibbett D."/>
            <person name="Henrissat B."/>
            <person name="Matheny P.B."/>
            <person name="Labbe J."/>
            <person name="Martin F.M."/>
        </authorList>
    </citation>
    <scope>NUCLEOTIDE SEQUENCE</scope>
    <source>
        <strain evidence="1">HHB10654</strain>
    </source>
</reference>
<evidence type="ECO:0000313" key="2">
    <source>
        <dbReference type="Proteomes" id="UP000814140"/>
    </source>
</evidence>
<dbReference type="Proteomes" id="UP000814140">
    <property type="component" value="Unassembled WGS sequence"/>
</dbReference>
<keyword evidence="2" id="KW-1185">Reference proteome</keyword>
<dbReference type="EMBL" id="MU277237">
    <property type="protein sequence ID" value="KAI0058254.1"/>
    <property type="molecule type" value="Genomic_DNA"/>
</dbReference>
<gene>
    <name evidence="1" type="ORF">BV25DRAFT_1872084</name>
</gene>
<reference evidence="1" key="1">
    <citation type="submission" date="2021-03" db="EMBL/GenBank/DDBJ databases">
        <authorList>
            <consortium name="DOE Joint Genome Institute"/>
            <person name="Ahrendt S."/>
            <person name="Looney B.P."/>
            <person name="Miyauchi S."/>
            <person name="Morin E."/>
            <person name="Drula E."/>
            <person name="Courty P.E."/>
            <person name="Chicoki N."/>
            <person name="Fauchery L."/>
            <person name="Kohler A."/>
            <person name="Kuo A."/>
            <person name="Labutti K."/>
            <person name="Pangilinan J."/>
            <person name="Lipzen A."/>
            <person name="Riley R."/>
            <person name="Andreopoulos W."/>
            <person name="He G."/>
            <person name="Johnson J."/>
            <person name="Barry K.W."/>
            <person name="Grigoriev I.V."/>
            <person name="Nagy L."/>
            <person name="Hibbett D."/>
            <person name="Henrissat B."/>
            <person name="Matheny P.B."/>
            <person name="Labbe J."/>
            <person name="Martin F."/>
        </authorList>
    </citation>
    <scope>NUCLEOTIDE SEQUENCE</scope>
    <source>
        <strain evidence="1">HHB10654</strain>
    </source>
</reference>
<accession>A0ACB8SNV8</accession>